<proteinExistence type="predicted"/>
<organism evidence="1 2">
    <name type="scientific">Gigaspora margarita</name>
    <dbReference type="NCBI Taxonomy" id="4874"/>
    <lineage>
        <taxon>Eukaryota</taxon>
        <taxon>Fungi</taxon>
        <taxon>Fungi incertae sedis</taxon>
        <taxon>Mucoromycota</taxon>
        <taxon>Glomeromycotina</taxon>
        <taxon>Glomeromycetes</taxon>
        <taxon>Diversisporales</taxon>
        <taxon>Gigasporaceae</taxon>
        <taxon>Gigaspora</taxon>
    </lineage>
</organism>
<dbReference type="AlphaFoldDB" id="A0A8H4AVB1"/>
<evidence type="ECO:0008006" key="3">
    <source>
        <dbReference type="Google" id="ProtNLM"/>
    </source>
</evidence>
<sequence length="419" mass="48630">MASKIFTGNMPELMENILNNLDNEIYSLYQCTLVSRHWCKMSIPILWQDPFSSDQTRGHLLIPTYFSSFGEYDKSILENYGIDADFSKTLFDYARFLKVLDLNNLECKVDDWIVYLFRSGEYIKSDYKTKTHIISLLFKLFIESGATLHEFVYTDYLTFVPEILISLVPNDQFFSRLRHLSLGNISNFGFETTYNFFIDLLKIPTKINVLELDLTYGNACRWNLIDGFIHIIKSQEQLGLFKLRGDNSSEFHGIILALESQKNSLQEVIVKNCHYSAEFEVLKNCKNLETLRIKHCFTELLKTLNYKVSTLEIVDSSIDASTIVPILEKSGLLLQRLRLKIESRIREESLLLKALNTFCPNVTYLNIMNIEFSAQFLELIGNLSKLQFLTLQCTFDDIPEELKIRNHIMIFSSIIAMHP</sequence>
<comment type="caution">
    <text evidence="1">The sequence shown here is derived from an EMBL/GenBank/DDBJ whole genome shotgun (WGS) entry which is preliminary data.</text>
</comment>
<dbReference type="Gene3D" id="3.80.10.10">
    <property type="entry name" value="Ribonuclease Inhibitor"/>
    <property type="match status" value="1"/>
</dbReference>
<dbReference type="OrthoDB" id="2125396at2759"/>
<dbReference type="EMBL" id="WTPW01000197">
    <property type="protein sequence ID" value="KAF0536869.1"/>
    <property type="molecule type" value="Genomic_DNA"/>
</dbReference>
<reference evidence="1 2" key="1">
    <citation type="journal article" date="2019" name="Environ. Microbiol.">
        <title>At the nexus of three kingdoms: the genome of the mycorrhizal fungus Gigaspora margarita provides insights into plant, endobacterial and fungal interactions.</title>
        <authorList>
            <person name="Venice F."/>
            <person name="Ghignone S."/>
            <person name="Salvioli di Fossalunga A."/>
            <person name="Amselem J."/>
            <person name="Novero M."/>
            <person name="Xianan X."/>
            <person name="Sedzielewska Toro K."/>
            <person name="Morin E."/>
            <person name="Lipzen A."/>
            <person name="Grigoriev I.V."/>
            <person name="Henrissat B."/>
            <person name="Martin F.M."/>
            <person name="Bonfante P."/>
        </authorList>
    </citation>
    <scope>NUCLEOTIDE SEQUENCE [LARGE SCALE GENOMIC DNA]</scope>
    <source>
        <strain evidence="1 2">BEG34</strain>
    </source>
</reference>
<gene>
    <name evidence="1" type="ORF">F8M41_009003</name>
</gene>
<dbReference type="Proteomes" id="UP000439903">
    <property type="component" value="Unassembled WGS sequence"/>
</dbReference>
<evidence type="ECO:0000313" key="1">
    <source>
        <dbReference type="EMBL" id="KAF0536869.1"/>
    </source>
</evidence>
<evidence type="ECO:0000313" key="2">
    <source>
        <dbReference type="Proteomes" id="UP000439903"/>
    </source>
</evidence>
<protein>
    <recommendedName>
        <fullName evidence="3">F-box domain-containing protein</fullName>
    </recommendedName>
</protein>
<name>A0A8H4AVB1_GIGMA</name>
<accession>A0A8H4AVB1</accession>
<keyword evidence="2" id="KW-1185">Reference proteome</keyword>
<dbReference type="InterPro" id="IPR032675">
    <property type="entry name" value="LRR_dom_sf"/>
</dbReference>
<dbReference type="SUPFAM" id="SSF52047">
    <property type="entry name" value="RNI-like"/>
    <property type="match status" value="1"/>
</dbReference>